<dbReference type="AlphaFoldDB" id="A0A7M1W605"/>
<proteinExistence type="predicted"/>
<organism evidence="4">
    <name type="scientific">Vibrio parahaemolyticus</name>
    <dbReference type="NCBI Taxonomy" id="670"/>
    <lineage>
        <taxon>Bacteria</taxon>
        <taxon>Pseudomonadati</taxon>
        <taxon>Pseudomonadota</taxon>
        <taxon>Gammaproteobacteria</taxon>
        <taxon>Vibrionales</taxon>
        <taxon>Vibrionaceae</taxon>
        <taxon>Vibrio</taxon>
    </lineage>
</organism>
<feature type="transmembrane region" description="Helical" evidence="1">
    <location>
        <begin position="279"/>
        <end position="300"/>
    </location>
</feature>
<reference evidence="4" key="1">
    <citation type="submission" date="2020-08" db="EMBL/GenBank/DDBJ databases">
        <title>Genetic structure, function and evolution of capsule biosynthesis loci in Vibrio parahaemolyticus.</title>
        <authorList>
            <person name="Li L."/>
            <person name="Bian S."/>
        </authorList>
    </citation>
    <scope>NUCLEOTIDE SEQUENCE</scope>
    <source>
        <strain evidence="4">VP197</strain>
        <strain evidence="3">VP67</strain>
    </source>
</reference>
<dbReference type="RefSeq" id="WP_025630490.1">
    <property type="nucleotide sequence ID" value="NZ_JAMPYJ010000043.1"/>
</dbReference>
<evidence type="ECO:0000313" key="4">
    <source>
        <dbReference type="EMBL" id="QOS22399.1"/>
    </source>
</evidence>
<dbReference type="Pfam" id="PF00535">
    <property type="entry name" value="Glycos_transf_2"/>
    <property type="match status" value="1"/>
</dbReference>
<keyword evidence="1" id="KW-0812">Transmembrane</keyword>
<accession>A0A7M1W605</accession>
<protein>
    <submittedName>
        <fullName evidence="4">UDP-Glc:alpha-D-GlcNAc-diphosphoundecaprenol beta-1,3-glucosyltransferase WfgD</fullName>
        <ecNumber evidence="4">2.4.1.305</ecNumber>
    </submittedName>
</protein>
<keyword evidence="1" id="KW-0472">Membrane</keyword>
<evidence type="ECO:0000259" key="2">
    <source>
        <dbReference type="Pfam" id="PF00535"/>
    </source>
</evidence>
<dbReference type="InterPro" id="IPR001173">
    <property type="entry name" value="Glyco_trans_2-like"/>
</dbReference>
<dbReference type="EC" id="2.4.1.305" evidence="4"/>
<dbReference type="Gene3D" id="3.90.550.10">
    <property type="entry name" value="Spore Coat Polysaccharide Biosynthesis Protein SpsA, Chain A"/>
    <property type="match status" value="1"/>
</dbReference>
<evidence type="ECO:0000256" key="1">
    <source>
        <dbReference type="SAM" id="Phobius"/>
    </source>
</evidence>
<feature type="domain" description="Glycosyltransferase 2-like" evidence="2">
    <location>
        <begin position="7"/>
        <end position="151"/>
    </location>
</feature>
<name>A0A7M1W605_VIBPH</name>
<gene>
    <name evidence="4" type="primary">wfgD_1</name>
    <name evidence="4" type="ORF">VP197_00017</name>
    <name evidence="3" type="ORF">VP67_00017</name>
</gene>
<dbReference type="InterPro" id="IPR029044">
    <property type="entry name" value="Nucleotide-diphossugar_trans"/>
</dbReference>
<keyword evidence="1" id="KW-1133">Transmembrane helix</keyword>
<dbReference type="EMBL" id="MT898213">
    <property type="protein sequence ID" value="QOS22399.1"/>
    <property type="molecule type" value="Genomic_DNA"/>
</dbReference>
<dbReference type="PANTHER" id="PTHR22916:SF3">
    <property type="entry name" value="UDP-GLCNAC:BETAGAL BETA-1,3-N-ACETYLGLUCOSAMINYLTRANSFERASE-LIKE PROTEIN 1"/>
    <property type="match status" value="1"/>
</dbReference>
<dbReference type="GO" id="GO:0016758">
    <property type="term" value="F:hexosyltransferase activity"/>
    <property type="evidence" value="ECO:0007669"/>
    <property type="project" value="UniProtKB-ARBA"/>
</dbReference>
<evidence type="ECO:0000313" key="3">
    <source>
        <dbReference type="EMBL" id="QOS16802.1"/>
    </source>
</evidence>
<keyword evidence="4" id="KW-0328">Glycosyltransferase</keyword>
<dbReference type="EMBL" id="MT898060">
    <property type="protein sequence ID" value="QOS16802.1"/>
    <property type="molecule type" value="Genomic_DNA"/>
</dbReference>
<dbReference type="SUPFAM" id="SSF53448">
    <property type="entry name" value="Nucleotide-diphospho-sugar transferases"/>
    <property type="match status" value="1"/>
</dbReference>
<sequence length="318" mass="37166">MDKELVSVVINSRNGNKYISKTIQSVLNQTYKKFEIIVFDNMSANPIKNSIKFDDPRLKIIRTEEDLTLGQARNKALKYISGEYVTFLDDDDYFMPNRLQRCVERLKENDNIGMLYSNAYVYTEGENKAYKKYSCKMPSGNIFDNLLENNFILWASNFFKSEVLLDSGDSVFDDDFNIIEDYDIYLRVLIAGFDINYIDECLVVKRYHDKNYSIQHDSDIEFELNVLIKKHKLTRIQERNIFNIIYATNAMSSWRTGNKIKSRINLKKLMKSKKRNKAAFIYILTFILNYSTFMKFFAAFKNATANGNGDVAQLVKID</sequence>
<keyword evidence="4" id="KW-0808">Transferase</keyword>
<dbReference type="PANTHER" id="PTHR22916">
    <property type="entry name" value="GLYCOSYLTRANSFERASE"/>
    <property type="match status" value="1"/>
</dbReference>